<sequence>MWFIDPVHKNHPYILDWYYTSSHHHGPRDLESGPIDVNDNMDNVWDPPDLSGHLVQHDENWGSFFEDRIESNLEASTSAPLLRTSVLQHHDSGNVGQTGKSHWSARGGGGSRAMGPGPHTSFLEPPNFNQHHYNYHDNFSDRSFEEHEQPFDWRASKSNGLSKTFYMDDIEGGKFDLPFDDIYERRSQSPPRTRM</sequence>
<comment type="caution">
    <text evidence="1">The sequence shown here is derived from an EMBL/GenBank/DDBJ whole genome shotgun (WGS) entry which is preliminary data.</text>
</comment>
<accession>A0ACB9CEH3</accession>
<name>A0ACB9CEH3_9ASTR</name>
<protein>
    <submittedName>
        <fullName evidence="1">Uncharacterized protein</fullName>
    </submittedName>
</protein>
<evidence type="ECO:0000313" key="1">
    <source>
        <dbReference type="EMBL" id="KAI3732658.1"/>
    </source>
</evidence>
<dbReference type="Proteomes" id="UP001056120">
    <property type="component" value="Linkage Group LG21"/>
</dbReference>
<reference evidence="2" key="1">
    <citation type="journal article" date="2022" name="Mol. Ecol. Resour.">
        <title>The genomes of chicory, endive, great burdock and yacon provide insights into Asteraceae palaeo-polyploidization history and plant inulin production.</title>
        <authorList>
            <person name="Fan W."/>
            <person name="Wang S."/>
            <person name="Wang H."/>
            <person name="Wang A."/>
            <person name="Jiang F."/>
            <person name="Liu H."/>
            <person name="Zhao H."/>
            <person name="Xu D."/>
            <person name="Zhang Y."/>
        </authorList>
    </citation>
    <scope>NUCLEOTIDE SEQUENCE [LARGE SCALE GENOMIC DNA]</scope>
    <source>
        <strain evidence="2">cv. Yunnan</strain>
    </source>
</reference>
<keyword evidence="2" id="KW-1185">Reference proteome</keyword>
<gene>
    <name evidence="1" type="ORF">L1987_63865</name>
</gene>
<dbReference type="EMBL" id="CM042038">
    <property type="protein sequence ID" value="KAI3732658.1"/>
    <property type="molecule type" value="Genomic_DNA"/>
</dbReference>
<proteinExistence type="predicted"/>
<evidence type="ECO:0000313" key="2">
    <source>
        <dbReference type="Proteomes" id="UP001056120"/>
    </source>
</evidence>
<organism evidence="1 2">
    <name type="scientific">Smallanthus sonchifolius</name>
    <dbReference type="NCBI Taxonomy" id="185202"/>
    <lineage>
        <taxon>Eukaryota</taxon>
        <taxon>Viridiplantae</taxon>
        <taxon>Streptophyta</taxon>
        <taxon>Embryophyta</taxon>
        <taxon>Tracheophyta</taxon>
        <taxon>Spermatophyta</taxon>
        <taxon>Magnoliopsida</taxon>
        <taxon>eudicotyledons</taxon>
        <taxon>Gunneridae</taxon>
        <taxon>Pentapetalae</taxon>
        <taxon>asterids</taxon>
        <taxon>campanulids</taxon>
        <taxon>Asterales</taxon>
        <taxon>Asteraceae</taxon>
        <taxon>Asteroideae</taxon>
        <taxon>Heliantheae alliance</taxon>
        <taxon>Millerieae</taxon>
        <taxon>Smallanthus</taxon>
    </lineage>
</organism>
<reference evidence="1 2" key="2">
    <citation type="journal article" date="2022" name="Mol. Ecol. Resour.">
        <title>The genomes of chicory, endive, great burdock and yacon provide insights into Asteraceae paleo-polyploidization history and plant inulin production.</title>
        <authorList>
            <person name="Fan W."/>
            <person name="Wang S."/>
            <person name="Wang H."/>
            <person name="Wang A."/>
            <person name="Jiang F."/>
            <person name="Liu H."/>
            <person name="Zhao H."/>
            <person name="Xu D."/>
            <person name="Zhang Y."/>
        </authorList>
    </citation>
    <scope>NUCLEOTIDE SEQUENCE [LARGE SCALE GENOMIC DNA]</scope>
    <source>
        <strain evidence="2">cv. Yunnan</strain>
        <tissue evidence="1">Leaves</tissue>
    </source>
</reference>